<dbReference type="InterPro" id="IPR046806">
    <property type="entry name" value="MrpA_C/MbhE"/>
</dbReference>
<evidence type="ECO:0000256" key="3">
    <source>
        <dbReference type="ARBA" id="ARBA00022475"/>
    </source>
</evidence>
<feature type="domain" description="MrpA C-terminal/MbhE" evidence="9">
    <location>
        <begin position="33"/>
        <end position="88"/>
    </location>
</feature>
<keyword evidence="6 7" id="KW-0472">Membrane</keyword>
<sequence length="249" mass="27021">MKKIISLLFISALGVLLLFVVASMPRMGDPESPTREHVIPRYLENAEEETNSPNVITGIILNYRGYDTSGEVTVIFCALACVLAILGREKRGRIHSYVDRSPVPASPVVKTMVRFLAPFIILFSVYTILHGEISPGGGFQGGAIVGASIIIFTTIFGLWEASRRIPQKFRVPLEGSAFIIFFIVGILGIVGGGNFLTYAWPNIANNLQPSVVLWLTIIVEIGIGLGGAMVLISILFAMMREEEAIAPTA</sequence>
<feature type="domain" description="Na+/H+ antiporter MnhB subunit-related protein" evidence="8">
    <location>
        <begin position="108"/>
        <end position="225"/>
    </location>
</feature>
<evidence type="ECO:0000256" key="4">
    <source>
        <dbReference type="ARBA" id="ARBA00022692"/>
    </source>
</evidence>
<dbReference type="PANTHER" id="PTHR33932:SF4">
    <property type="entry name" value="NA(+)_H(+) ANTIPORTER SUBUNIT B"/>
    <property type="match status" value="1"/>
</dbReference>
<keyword evidence="4 7" id="KW-0812">Transmembrane</keyword>
<dbReference type="InterPro" id="IPR007182">
    <property type="entry name" value="MnhB"/>
</dbReference>
<evidence type="ECO:0000256" key="7">
    <source>
        <dbReference type="SAM" id="Phobius"/>
    </source>
</evidence>
<evidence type="ECO:0000259" key="8">
    <source>
        <dbReference type="Pfam" id="PF04039"/>
    </source>
</evidence>
<organism evidence="10 11">
    <name type="scientific">Candidatus Solincola sediminis</name>
    <dbReference type="NCBI Taxonomy" id="1797199"/>
    <lineage>
        <taxon>Bacteria</taxon>
        <taxon>Bacillati</taxon>
        <taxon>Actinomycetota</taxon>
        <taxon>Candidatus Geothermincolia</taxon>
        <taxon>Candidatus Geothermincolales</taxon>
        <taxon>Candidatus Geothermincolaceae</taxon>
        <taxon>Candidatus Solincola</taxon>
    </lineage>
</organism>
<dbReference type="STRING" id="1797197.A2Y75_03280"/>
<comment type="caution">
    <text evidence="10">The sequence shown here is derived from an EMBL/GenBank/DDBJ whole genome shotgun (WGS) entry which is preliminary data.</text>
</comment>
<evidence type="ECO:0000259" key="9">
    <source>
        <dbReference type="Pfam" id="PF20501"/>
    </source>
</evidence>
<dbReference type="Pfam" id="PF20501">
    <property type="entry name" value="MbhE"/>
    <property type="match status" value="1"/>
</dbReference>
<evidence type="ECO:0000256" key="2">
    <source>
        <dbReference type="ARBA" id="ARBA00009425"/>
    </source>
</evidence>
<name>A0A1F2WH27_9ACTN</name>
<feature type="transmembrane region" description="Helical" evidence="7">
    <location>
        <begin position="211"/>
        <end position="237"/>
    </location>
</feature>
<accession>A0A1F2WH27</accession>
<dbReference type="PANTHER" id="PTHR33932">
    <property type="entry name" value="NA(+)/H(+) ANTIPORTER SUBUNIT B"/>
    <property type="match status" value="1"/>
</dbReference>
<gene>
    <name evidence="10" type="ORF">A2Y75_03280</name>
</gene>
<evidence type="ECO:0000256" key="5">
    <source>
        <dbReference type="ARBA" id="ARBA00022989"/>
    </source>
</evidence>
<dbReference type="Proteomes" id="UP000177876">
    <property type="component" value="Unassembled WGS sequence"/>
</dbReference>
<dbReference type="GO" id="GO:0005886">
    <property type="term" value="C:plasma membrane"/>
    <property type="evidence" value="ECO:0007669"/>
    <property type="project" value="UniProtKB-SubCell"/>
</dbReference>
<feature type="transmembrane region" description="Helical" evidence="7">
    <location>
        <begin position="70"/>
        <end position="87"/>
    </location>
</feature>
<evidence type="ECO:0000256" key="6">
    <source>
        <dbReference type="ARBA" id="ARBA00023136"/>
    </source>
</evidence>
<comment type="similarity">
    <text evidence="2">Belongs to the CPA3 antiporters (TC 2.A.63) subunit B family.</text>
</comment>
<evidence type="ECO:0000313" key="11">
    <source>
        <dbReference type="Proteomes" id="UP000177876"/>
    </source>
</evidence>
<keyword evidence="3" id="KW-1003">Cell membrane</keyword>
<evidence type="ECO:0000256" key="1">
    <source>
        <dbReference type="ARBA" id="ARBA00004651"/>
    </source>
</evidence>
<feature type="transmembrane region" description="Helical" evidence="7">
    <location>
        <begin position="108"/>
        <end position="129"/>
    </location>
</feature>
<keyword evidence="5 7" id="KW-1133">Transmembrane helix</keyword>
<comment type="subcellular location">
    <subcellularLocation>
        <location evidence="1">Cell membrane</location>
        <topology evidence="1">Multi-pass membrane protein</topology>
    </subcellularLocation>
</comment>
<feature type="transmembrane region" description="Helical" evidence="7">
    <location>
        <begin position="141"/>
        <end position="159"/>
    </location>
</feature>
<evidence type="ECO:0000313" key="10">
    <source>
        <dbReference type="EMBL" id="OFW56157.1"/>
    </source>
</evidence>
<protein>
    <submittedName>
        <fullName evidence="10">Uncharacterized protein</fullName>
    </submittedName>
</protein>
<dbReference type="EMBL" id="MELK01000048">
    <property type="protein sequence ID" value="OFW56157.1"/>
    <property type="molecule type" value="Genomic_DNA"/>
</dbReference>
<dbReference type="AlphaFoldDB" id="A0A1F2WH27"/>
<reference evidence="10 11" key="1">
    <citation type="journal article" date="2016" name="Nat. Commun.">
        <title>Thousands of microbial genomes shed light on interconnected biogeochemical processes in an aquifer system.</title>
        <authorList>
            <person name="Anantharaman K."/>
            <person name="Brown C.T."/>
            <person name="Hug L.A."/>
            <person name="Sharon I."/>
            <person name="Castelle C.J."/>
            <person name="Probst A.J."/>
            <person name="Thomas B.C."/>
            <person name="Singh A."/>
            <person name="Wilkins M.J."/>
            <person name="Karaoz U."/>
            <person name="Brodie E.L."/>
            <person name="Williams K.H."/>
            <person name="Hubbard S.S."/>
            <person name="Banfield J.F."/>
        </authorList>
    </citation>
    <scope>NUCLEOTIDE SEQUENCE [LARGE SCALE GENOMIC DNA]</scope>
</reference>
<feature type="transmembrane region" description="Helical" evidence="7">
    <location>
        <begin position="171"/>
        <end position="191"/>
    </location>
</feature>
<dbReference type="InterPro" id="IPR050622">
    <property type="entry name" value="CPA3_antiporter_subunitB"/>
</dbReference>
<dbReference type="Pfam" id="PF04039">
    <property type="entry name" value="MnhB"/>
    <property type="match status" value="1"/>
</dbReference>
<proteinExistence type="inferred from homology"/>